<evidence type="ECO:0000313" key="1">
    <source>
        <dbReference type="Proteomes" id="UP000887566"/>
    </source>
</evidence>
<protein>
    <submittedName>
        <fullName evidence="2">Uncharacterized protein</fullName>
    </submittedName>
</protein>
<organism evidence="1 2">
    <name type="scientific">Plectus sambesii</name>
    <dbReference type="NCBI Taxonomy" id="2011161"/>
    <lineage>
        <taxon>Eukaryota</taxon>
        <taxon>Metazoa</taxon>
        <taxon>Ecdysozoa</taxon>
        <taxon>Nematoda</taxon>
        <taxon>Chromadorea</taxon>
        <taxon>Plectida</taxon>
        <taxon>Plectina</taxon>
        <taxon>Plectoidea</taxon>
        <taxon>Plectidae</taxon>
        <taxon>Plectus</taxon>
    </lineage>
</organism>
<accession>A0A914WI39</accession>
<dbReference type="AlphaFoldDB" id="A0A914WI39"/>
<evidence type="ECO:0000313" key="2">
    <source>
        <dbReference type="WBParaSite" id="PSAMB.scaffold4220size15289.g23771.t1"/>
    </source>
</evidence>
<keyword evidence="1" id="KW-1185">Reference proteome</keyword>
<name>A0A914WI39_9BILA</name>
<dbReference type="WBParaSite" id="PSAMB.scaffold4220size15289.g23771.t1">
    <property type="protein sequence ID" value="PSAMB.scaffold4220size15289.g23771.t1"/>
    <property type="gene ID" value="PSAMB.scaffold4220size15289.g23771"/>
</dbReference>
<dbReference type="Proteomes" id="UP000887566">
    <property type="component" value="Unplaced"/>
</dbReference>
<sequence length="202" mass="23043">MSRPSPMSGFVPNTYSYEKADQKLWQMILARPPPSVRRVQRELDGALRDVELEDSRENRKRLTDVRRRLRVVILVFAQSMARMAKQSLFKRAKAIGVTRELPKITRTILDLFELLKKFGSKTSETEEFSLLSPYRADAIPALGLKCSKYADSTVLFLTTGEEKCRHCSMCALVAAFDVNCVTKLPTFAFICTREMLEIEARA</sequence>
<reference evidence="2" key="1">
    <citation type="submission" date="2022-11" db="UniProtKB">
        <authorList>
            <consortium name="WormBaseParasite"/>
        </authorList>
    </citation>
    <scope>IDENTIFICATION</scope>
</reference>
<proteinExistence type="predicted"/>